<dbReference type="Proteomes" id="UP001208567">
    <property type="component" value="Unassembled WGS sequence"/>
</dbReference>
<accession>A0ABQ5N9K2</accession>
<keyword evidence="2" id="KW-1185">Reference proteome</keyword>
<proteinExistence type="predicted"/>
<evidence type="ECO:0000313" key="1">
    <source>
        <dbReference type="EMBL" id="GLC31791.1"/>
    </source>
</evidence>
<protein>
    <recommendedName>
        <fullName evidence="3">WYL domain-containing protein</fullName>
    </recommendedName>
</protein>
<evidence type="ECO:0008006" key="3">
    <source>
        <dbReference type="Google" id="ProtNLM"/>
    </source>
</evidence>
<reference evidence="1 2" key="1">
    <citation type="journal article" date="2024" name="Int. J. Syst. Evol. Microbiol.">
        <title>Clostridium omnivorum sp. nov., isolated from anoxic soil under the treatment of reductive soil disinfestation.</title>
        <authorList>
            <person name="Ueki A."/>
            <person name="Tonouchi A."/>
            <person name="Kaku N."/>
            <person name="Honma S."/>
            <person name="Ueki K."/>
        </authorList>
    </citation>
    <scope>NUCLEOTIDE SEQUENCE [LARGE SCALE GENOMIC DNA]</scope>
    <source>
        <strain evidence="1 2">E14</strain>
    </source>
</reference>
<name>A0ABQ5N9K2_9CLOT</name>
<gene>
    <name evidence="1" type="ORF">bsdE14_32010</name>
</gene>
<evidence type="ECO:0000313" key="2">
    <source>
        <dbReference type="Proteomes" id="UP001208567"/>
    </source>
</evidence>
<organism evidence="1 2">
    <name type="scientific">Clostridium omnivorum</name>
    <dbReference type="NCBI Taxonomy" id="1604902"/>
    <lineage>
        <taxon>Bacteria</taxon>
        <taxon>Bacillati</taxon>
        <taxon>Bacillota</taxon>
        <taxon>Clostridia</taxon>
        <taxon>Eubacteriales</taxon>
        <taxon>Clostridiaceae</taxon>
        <taxon>Clostridium</taxon>
    </lineage>
</organism>
<dbReference type="EMBL" id="BRXR01000001">
    <property type="protein sequence ID" value="GLC31791.1"/>
    <property type="molecule type" value="Genomic_DNA"/>
</dbReference>
<comment type="caution">
    <text evidence="1">The sequence shown here is derived from an EMBL/GenBank/DDBJ whole genome shotgun (WGS) entry which is preliminary data.</text>
</comment>
<sequence>MELFNETKNRYFGVVQNIINRMNKEVFTEKDIKDILQQQSYNEPDFEFEASLLNKSRDGDSNLFLIKKEEGIYTPHINSTVSIRPSAVEKKWLKALTEEEILELFLKESTIEKLKKKLENIDNPINMDFIEYRNADKTAAKIEQEQKLYIECFKNAYRALKEHRFISYTYCGNNDRLYENLKGYPFRIEYSSKNNRFRLSIMPEDMSRPIKMNMDGLKVVEILEEANSQYRNAAMEKILKKKADNPIVLEIENKHNAIERCFSLFSYYDKEAYYDSEKDKHYMKLSYYEFDERELVKDILSLGSSALVISPENIRTEIINRVREALQNNY</sequence>